<gene>
    <name evidence="1" type="ORF">GJV78_18965</name>
</gene>
<dbReference type="EMBL" id="WMJZ01000034">
    <property type="protein sequence ID" value="MTH48292.1"/>
    <property type="molecule type" value="Genomic_DNA"/>
</dbReference>
<evidence type="ECO:0000313" key="2">
    <source>
        <dbReference type="Proteomes" id="UP000477739"/>
    </source>
</evidence>
<dbReference type="AlphaFoldDB" id="A0A6L6IN56"/>
<dbReference type="Proteomes" id="UP000477739">
    <property type="component" value="Unassembled WGS sequence"/>
</dbReference>
<comment type="caution">
    <text evidence="1">The sequence shown here is derived from an EMBL/GenBank/DDBJ whole genome shotgun (WGS) entry which is preliminary data.</text>
</comment>
<name>A0A6L6IN56_9ENTR</name>
<evidence type="ECO:0000313" key="1">
    <source>
        <dbReference type="EMBL" id="MTH48292.1"/>
    </source>
</evidence>
<dbReference type="RefSeq" id="WP_155109774.1">
    <property type="nucleotide sequence ID" value="NZ_WMJZ01000034.1"/>
</dbReference>
<accession>A0A6L6IN56</accession>
<proteinExistence type="predicted"/>
<keyword evidence="2" id="KW-1185">Reference proteome</keyword>
<reference evidence="1 2" key="1">
    <citation type="submission" date="2019-11" db="EMBL/GenBank/DDBJ databases">
        <title>Escherichia alba sp. nov. isolated from the gut of plastic-eating superworms Zophobas atratus.</title>
        <authorList>
            <person name="Yang Y."/>
        </authorList>
    </citation>
    <scope>NUCLEOTIDE SEQUENCE [LARGE SCALE GENOMIC DNA]</scope>
    <source>
        <strain evidence="2">BIT-B35</strain>
    </source>
</reference>
<protein>
    <submittedName>
        <fullName evidence="1">Uncharacterized protein</fullName>
    </submittedName>
</protein>
<organism evidence="1 2">
    <name type="scientific">Intestinirhabdus alba</name>
    <dbReference type="NCBI Taxonomy" id="2899544"/>
    <lineage>
        <taxon>Bacteria</taxon>
        <taxon>Pseudomonadati</taxon>
        <taxon>Pseudomonadota</taxon>
        <taxon>Gammaproteobacteria</taxon>
        <taxon>Enterobacterales</taxon>
        <taxon>Enterobacteriaceae</taxon>
        <taxon>Intestinirhabdus</taxon>
    </lineage>
</organism>
<sequence>MTGIYKILSLSKNRYDERQNRMCIRYYMSPCALSAQGSGNAVRVHRQDENNWLWHLNIYLNESERRIKPKNLSGGAEIKEVVLNLFLTGKIFRAGAKGTEKVARRENCATQALSAIFASQARPEGETK</sequence>